<feature type="compositionally biased region" description="Basic residues" evidence="1">
    <location>
        <begin position="297"/>
        <end position="314"/>
    </location>
</feature>
<reference evidence="2" key="1">
    <citation type="submission" date="2014-03" db="EMBL/GenBank/DDBJ databases">
        <authorList>
            <person name="Casaregola S."/>
        </authorList>
    </citation>
    <scope>NUCLEOTIDE SEQUENCE [LARGE SCALE GENOMIC DNA]</scope>
    <source>
        <strain evidence="2">CLIB 918</strain>
    </source>
</reference>
<comment type="caution">
    <text evidence="2">The sequence shown here is derived from an EMBL/GenBank/DDBJ whole genome shotgun (WGS) entry which is preliminary data.</text>
</comment>
<evidence type="ECO:0000256" key="1">
    <source>
        <dbReference type="SAM" id="MobiDB-lite"/>
    </source>
</evidence>
<dbReference type="Proteomes" id="UP000242525">
    <property type="component" value="Unassembled WGS sequence"/>
</dbReference>
<feature type="compositionally biased region" description="Polar residues" evidence="1">
    <location>
        <begin position="274"/>
        <end position="284"/>
    </location>
</feature>
<gene>
    <name evidence="2" type="ORF">BN980_GECA25s00230g</name>
</gene>
<name>A0A0J9XK39_GEOCN</name>
<evidence type="ECO:0000313" key="3">
    <source>
        <dbReference type="Proteomes" id="UP000242525"/>
    </source>
</evidence>
<evidence type="ECO:0000313" key="2">
    <source>
        <dbReference type="EMBL" id="CDO57762.1"/>
    </source>
</evidence>
<protein>
    <submittedName>
        <fullName evidence="2">Uncharacterized protein</fullName>
    </submittedName>
</protein>
<dbReference type="EMBL" id="CCBN010000025">
    <property type="protein sequence ID" value="CDO57762.1"/>
    <property type="molecule type" value="Genomic_DNA"/>
</dbReference>
<feature type="region of interest" description="Disordered" evidence="1">
    <location>
        <begin position="269"/>
        <end position="317"/>
    </location>
</feature>
<organism evidence="2 3">
    <name type="scientific">Geotrichum candidum</name>
    <name type="common">Oospora lactis</name>
    <name type="synonym">Dipodascus geotrichum</name>
    <dbReference type="NCBI Taxonomy" id="1173061"/>
    <lineage>
        <taxon>Eukaryota</taxon>
        <taxon>Fungi</taxon>
        <taxon>Dikarya</taxon>
        <taxon>Ascomycota</taxon>
        <taxon>Saccharomycotina</taxon>
        <taxon>Dipodascomycetes</taxon>
        <taxon>Dipodascales</taxon>
        <taxon>Dipodascaceae</taxon>
        <taxon>Geotrichum</taxon>
    </lineage>
</organism>
<proteinExistence type="predicted"/>
<sequence length="357" mass="40177">MNTLSHQPHSLARTNTVSRQKKTVVEQWDDEFDFLPSDTVLKIPDEINASTLKVNKDLNLIRQFSDFSKDIQKVILSIPDKYVTERILGCKPIPEAVYIITLSDANKSGPFFTSKLSKLCALHPPAKSSPFYTEFLHNPHNKLKNLHNNNSSSHLFASTDFVDDIESLTIDSLSDSDCNSQPDRDYTALPSTLDLDKLVSSSSRIKRELRELLFLLDNTPNFFDESLSPVELTRSIQRHRNSGSFVPSGTSTGGNVSDDDEDAIFAELNRIPSIGSNHSNSAESGYTMDRRDSGPHNHLHSLSHLTHSHLHHSPSFRTHQLQRDFQASMSNLDRRRSNRRRSLQNEPLMSPTAAATT</sequence>
<keyword evidence="3" id="KW-1185">Reference proteome</keyword>
<feature type="region of interest" description="Disordered" evidence="1">
    <location>
        <begin position="329"/>
        <end position="357"/>
    </location>
</feature>
<accession>A0A0J9XK39</accession>
<dbReference type="AlphaFoldDB" id="A0A0J9XK39"/>